<name>A0A1M5ZIS7_9FIRM</name>
<dbReference type="AlphaFoldDB" id="A0A1M5ZIS7"/>
<reference evidence="1 2" key="1">
    <citation type="submission" date="2016-11" db="EMBL/GenBank/DDBJ databases">
        <authorList>
            <person name="Jaros S."/>
            <person name="Januszkiewicz K."/>
            <person name="Wedrychowicz H."/>
        </authorList>
    </citation>
    <scope>NUCLEOTIDE SEQUENCE [LARGE SCALE GENOMIC DNA]</scope>
    <source>
        <strain evidence="1 2">DSM 10068</strain>
    </source>
</reference>
<dbReference type="EMBL" id="FQXV01000023">
    <property type="protein sequence ID" value="SHI24136.1"/>
    <property type="molecule type" value="Genomic_DNA"/>
</dbReference>
<sequence>MDNITEIDCAAGVTSDLLTAQTLLIEALDDELSYTSDSTDGPGKNMVFMAKGRASMYIAAFTALNVTLGRLRDDVSDAVSAIYKDRAKEAAVGDAPNG</sequence>
<dbReference type="Proteomes" id="UP000183995">
    <property type="component" value="Unassembled WGS sequence"/>
</dbReference>
<dbReference type="RefSeq" id="WP_073083173.1">
    <property type="nucleotide sequence ID" value="NZ_FQXV01000023.1"/>
</dbReference>
<dbReference type="STRING" id="1123282.SAMN02745823_03804"/>
<proteinExistence type="predicted"/>
<organism evidence="1 2">
    <name type="scientific">Sporobacter termitidis DSM 10068</name>
    <dbReference type="NCBI Taxonomy" id="1123282"/>
    <lineage>
        <taxon>Bacteria</taxon>
        <taxon>Bacillati</taxon>
        <taxon>Bacillota</taxon>
        <taxon>Clostridia</taxon>
        <taxon>Eubacteriales</taxon>
        <taxon>Oscillospiraceae</taxon>
        <taxon>Sporobacter</taxon>
    </lineage>
</organism>
<gene>
    <name evidence="1" type="ORF">SAMN02745823_03804</name>
</gene>
<keyword evidence="2" id="KW-1185">Reference proteome</keyword>
<protein>
    <submittedName>
        <fullName evidence="1">Uncharacterized protein</fullName>
    </submittedName>
</protein>
<evidence type="ECO:0000313" key="1">
    <source>
        <dbReference type="EMBL" id="SHI24136.1"/>
    </source>
</evidence>
<accession>A0A1M5ZIS7</accession>
<evidence type="ECO:0000313" key="2">
    <source>
        <dbReference type="Proteomes" id="UP000183995"/>
    </source>
</evidence>